<gene>
    <name evidence="7" type="ORF">ACFVKH_14455</name>
</gene>
<keyword evidence="7" id="KW-0723">Serine/threonine-protein kinase</keyword>
<keyword evidence="3 7" id="KW-0418">Kinase</keyword>
<dbReference type="RefSeq" id="WP_377966254.1">
    <property type="nucleotide sequence ID" value="NZ_JBHZOL010000087.1"/>
</dbReference>
<organism evidence="7 8">
    <name type="scientific">Almyronema epifaneia S1</name>
    <dbReference type="NCBI Taxonomy" id="2991925"/>
    <lineage>
        <taxon>Bacteria</taxon>
        <taxon>Bacillati</taxon>
        <taxon>Cyanobacteriota</taxon>
        <taxon>Cyanophyceae</taxon>
        <taxon>Nodosilineales</taxon>
        <taxon>Nodosilineaceae</taxon>
        <taxon>Almyronema</taxon>
        <taxon>Almyronema epifaneia</taxon>
    </lineage>
</organism>
<dbReference type="InterPro" id="IPR008271">
    <property type="entry name" value="Ser/Thr_kinase_AS"/>
</dbReference>
<dbReference type="EMBL" id="JBHZOL010000087">
    <property type="protein sequence ID" value="MFE4107491.1"/>
    <property type="molecule type" value="Genomic_DNA"/>
</dbReference>
<keyword evidence="1" id="KW-0808">Transferase</keyword>
<dbReference type="InterPro" id="IPR011009">
    <property type="entry name" value="Kinase-like_dom_sf"/>
</dbReference>
<dbReference type="GO" id="GO:0004674">
    <property type="term" value="F:protein serine/threonine kinase activity"/>
    <property type="evidence" value="ECO:0007669"/>
    <property type="project" value="UniProtKB-KW"/>
</dbReference>
<accession>A0ABW6IH34</accession>
<dbReference type="InterPro" id="IPR000719">
    <property type="entry name" value="Prot_kinase_dom"/>
</dbReference>
<dbReference type="PROSITE" id="PS50011">
    <property type="entry name" value="PROTEIN_KINASE_DOM"/>
    <property type="match status" value="1"/>
</dbReference>
<keyword evidence="4 5" id="KW-0067">ATP-binding</keyword>
<dbReference type="SMART" id="SM00220">
    <property type="entry name" value="S_TKc"/>
    <property type="match status" value="1"/>
</dbReference>
<sequence length="508" mass="57282">MSDSNDQRKLDNRYRLIEQIGQGSMGRVYLAEDMLLGDVKVAIKFLAQTLLTERLRERFVQEATTCAQLGQKSIHVVRVTDYGVSEDEVPFYVMEYLKGKSLGEIVSAQPLTIPRFLAICRQICLGLMAAHEGIVIKGQQFPIIHRDIKPSNILIVQDPTLGELAKILDFGIAKLMQSGADQTNCFMGTLAYASPEQMEGHELDSRSDIYSLGIMMFQMLTGRLPVRAETNSFGGWYRAHHNQTPRSFALVDPTLKVPKRLEALIMSCLEKDPDNRPKSVKAILEELAPLEERFGAGLRISRQIGHALSRVPVTKTKREGKRQGSEDQFCRLVSWPKDKPIAEIVFPQVLRMSDRQIPSIWMMLPPTAFESGGFRVPYNNCICTMSPHPMVLWLTVLYAKEQGLRWLPCYLDLKQSAGQELTGLLGQTGRYKLLLFSSDEPQKCAQILTASITLPQCKLLKEWVTFGRVQMSVGSPQQSKDLLRNELNNALKPKIQKTIETTLSSTYF</sequence>
<feature type="binding site" evidence="5">
    <location>
        <position position="44"/>
    </location>
    <ligand>
        <name>ATP</name>
        <dbReference type="ChEBI" id="CHEBI:30616"/>
    </ligand>
</feature>
<dbReference type="PROSITE" id="PS00107">
    <property type="entry name" value="PROTEIN_KINASE_ATP"/>
    <property type="match status" value="1"/>
</dbReference>
<evidence type="ECO:0000259" key="6">
    <source>
        <dbReference type="PROSITE" id="PS50011"/>
    </source>
</evidence>
<feature type="domain" description="Protein kinase" evidence="6">
    <location>
        <begin position="14"/>
        <end position="288"/>
    </location>
</feature>
<dbReference type="PANTHER" id="PTHR43289:SF34">
    <property type="entry name" value="SERINE_THREONINE-PROTEIN KINASE YBDM-RELATED"/>
    <property type="match status" value="1"/>
</dbReference>
<comment type="caution">
    <text evidence="7">The sequence shown here is derived from an EMBL/GenBank/DDBJ whole genome shotgun (WGS) entry which is preliminary data.</text>
</comment>
<dbReference type="Proteomes" id="UP001600165">
    <property type="component" value="Unassembled WGS sequence"/>
</dbReference>
<evidence type="ECO:0000256" key="4">
    <source>
        <dbReference type="ARBA" id="ARBA00022840"/>
    </source>
</evidence>
<evidence type="ECO:0000313" key="7">
    <source>
        <dbReference type="EMBL" id="MFE4107491.1"/>
    </source>
</evidence>
<evidence type="ECO:0000256" key="1">
    <source>
        <dbReference type="ARBA" id="ARBA00022679"/>
    </source>
</evidence>
<dbReference type="SUPFAM" id="SSF56112">
    <property type="entry name" value="Protein kinase-like (PK-like)"/>
    <property type="match status" value="1"/>
</dbReference>
<dbReference type="PROSITE" id="PS00108">
    <property type="entry name" value="PROTEIN_KINASE_ST"/>
    <property type="match status" value="1"/>
</dbReference>
<dbReference type="Gene3D" id="1.10.510.10">
    <property type="entry name" value="Transferase(Phosphotransferase) domain 1"/>
    <property type="match status" value="1"/>
</dbReference>
<reference evidence="7 8" key="1">
    <citation type="submission" date="2024-10" db="EMBL/GenBank/DDBJ databases">
        <authorList>
            <person name="Ratan Roy A."/>
            <person name="Morales Sandoval P.H."/>
            <person name="De Los Santos Villalobos S."/>
            <person name="Chakraborty S."/>
            <person name="Mukherjee J."/>
        </authorList>
    </citation>
    <scope>NUCLEOTIDE SEQUENCE [LARGE SCALE GENOMIC DNA]</scope>
    <source>
        <strain evidence="7 8">S1</strain>
    </source>
</reference>
<evidence type="ECO:0000313" key="8">
    <source>
        <dbReference type="Proteomes" id="UP001600165"/>
    </source>
</evidence>
<evidence type="ECO:0000256" key="2">
    <source>
        <dbReference type="ARBA" id="ARBA00022741"/>
    </source>
</evidence>
<name>A0ABW6IH34_9CYAN</name>
<dbReference type="PANTHER" id="PTHR43289">
    <property type="entry name" value="MITOGEN-ACTIVATED PROTEIN KINASE KINASE KINASE 20-RELATED"/>
    <property type="match status" value="1"/>
</dbReference>
<protein>
    <submittedName>
        <fullName evidence="7">Serine/threonine protein kinase</fullName>
    </submittedName>
</protein>
<keyword evidence="2 5" id="KW-0547">Nucleotide-binding</keyword>
<evidence type="ECO:0000256" key="3">
    <source>
        <dbReference type="ARBA" id="ARBA00022777"/>
    </source>
</evidence>
<dbReference type="Pfam" id="PF00069">
    <property type="entry name" value="Pkinase"/>
    <property type="match status" value="1"/>
</dbReference>
<dbReference type="Gene3D" id="3.30.200.20">
    <property type="entry name" value="Phosphorylase Kinase, domain 1"/>
    <property type="match status" value="1"/>
</dbReference>
<proteinExistence type="predicted"/>
<keyword evidence="8" id="KW-1185">Reference proteome</keyword>
<dbReference type="CDD" id="cd14014">
    <property type="entry name" value="STKc_PknB_like"/>
    <property type="match status" value="1"/>
</dbReference>
<dbReference type="InterPro" id="IPR017441">
    <property type="entry name" value="Protein_kinase_ATP_BS"/>
</dbReference>
<evidence type="ECO:0000256" key="5">
    <source>
        <dbReference type="PROSITE-ProRule" id="PRU10141"/>
    </source>
</evidence>